<name>A0ABN8PCS8_9CNID</name>
<accession>A0ABN8PCS8</accession>
<dbReference type="Proteomes" id="UP001159405">
    <property type="component" value="Unassembled WGS sequence"/>
</dbReference>
<comment type="caution">
    <text evidence="1">The sequence shown here is derived from an EMBL/GenBank/DDBJ whole genome shotgun (WGS) entry which is preliminary data.</text>
</comment>
<evidence type="ECO:0000313" key="1">
    <source>
        <dbReference type="EMBL" id="CAH3139164.1"/>
    </source>
</evidence>
<proteinExistence type="predicted"/>
<evidence type="ECO:0000313" key="2">
    <source>
        <dbReference type="Proteomes" id="UP001159405"/>
    </source>
</evidence>
<organism evidence="1 2">
    <name type="scientific">Porites lobata</name>
    <dbReference type="NCBI Taxonomy" id="104759"/>
    <lineage>
        <taxon>Eukaryota</taxon>
        <taxon>Metazoa</taxon>
        <taxon>Cnidaria</taxon>
        <taxon>Anthozoa</taxon>
        <taxon>Hexacorallia</taxon>
        <taxon>Scleractinia</taxon>
        <taxon>Fungiina</taxon>
        <taxon>Poritidae</taxon>
        <taxon>Porites</taxon>
    </lineage>
</organism>
<dbReference type="EMBL" id="CALNXK010000062">
    <property type="protein sequence ID" value="CAH3139164.1"/>
    <property type="molecule type" value="Genomic_DNA"/>
</dbReference>
<reference evidence="1 2" key="1">
    <citation type="submission" date="2022-05" db="EMBL/GenBank/DDBJ databases">
        <authorList>
            <consortium name="Genoscope - CEA"/>
            <person name="William W."/>
        </authorList>
    </citation>
    <scope>NUCLEOTIDE SEQUENCE [LARGE SCALE GENOMIC DNA]</scope>
</reference>
<keyword evidence="2" id="KW-1185">Reference proteome</keyword>
<sequence length="286" mass="32482">MVEASRRPTPLRPSLPLPKHLQQLLKVPNIRTKPGNSLWPYMVTTKNFNNYGNHTQRTSESTQEKLAKNVADGKLNTKQALFKMVKEEALLKAAQDKHSRHFKQFDQPLDYVLLYPDQTIVHTLPGSSVLFPLNKYKEELEKPFSKLCFWLCSTSDIQSCIDFLEEESEQSSEPGPSYISDTATTASEVKERDGSLRASNCQIKTSPSTNRAVSKTSYPPRGNSNYPTCFKRFPLEEIEAHAYLCVDLWVDPVGELESDGEQEFIGTEELSCDEHASDERWNFPTS</sequence>
<protein>
    <submittedName>
        <fullName evidence="1">Uncharacterized protein</fullName>
    </submittedName>
</protein>
<gene>
    <name evidence="1" type="ORF">PLOB_00040469</name>
</gene>